<proteinExistence type="predicted"/>
<dbReference type="Pfam" id="PF03022">
    <property type="entry name" value="MRJP"/>
    <property type="match status" value="1"/>
</dbReference>
<dbReference type="STRING" id="477680.SAMN05421788_102439"/>
<dbReference type="RefSeq" id="WP_084206157.1">
    <property type="nucleotide sequence ID" value="NZ_AP017422.1"/>
</dbReference>
<dbReference type="AlphaFoldDB" id="A0A1N7NHE5"/>
<evidence type="ECO:0000313" key="5">
    <source>
        <dbReference type="Proteomes" id="UP000186917"/>
    </source>
</evidence>
<dbReference type="Gene3D" id="2.120.10.30">
    <property type="entry name" value="TolB, C-terminal domain"/>
    <property type="match status" value="1"/>
</dbReference>
<gene>
    <name evidence="4" type="ORF">SAMN05421788_102439</name>
</gene>
<dbReference type="InterPro" id="IPR011042">
    <property type="entry name" value="6-blade_b-propeller_TolB-like"/>
</dbReference>
<evidence type="ECO:0000256" key="2">
    <source>
        <dbReference type="ARBA" id="ARBA00022525"/>
    </source>
</evidence>
<evidence type="ECO:0000313" key="4">
    <source>
        <dbReference type="EMBL" id="SIS97681.1"/>
    </source>
</evidence>
<feature type="signal peptide" evidence="3">
    <location>
        <begin position="1"/>
        <end position="24"/>
    </location>
</feature>
<keyword evidence="2" id="KW-0964">Secreted</keyword>
<reference evidence="5" key="1">
    <citation type="submission" date="2017-01" db="EMBL/GenBank/DDBJ databases">
        <authorList>
            <person name="Varghese N."/>
            <person name="Submissions S."/>
        </authorList>
    </citation>
    <scope>NUCLEOTIDE SEQUENCE [LARGE SCALE GENOMIC DNA]</scope>
    <source>
        <strain evidence="5">DSM 21054</strain>
    </source>
</reference>
<evidence type="ECO:0000256" key="3">
    <source>
        <dbReference type="SAM" id="SignalP"/>
    </source>
</evidence>
<feature type="chain" id="PRO_5012433233" evidence="3">
    <location>
        <begin position="25"/>
        <end position="379"/>
    </location>
</feature>
<sequence length="379" mass="42150">MKRTYLAGITSIVLLLISCHNPTATNTLEQKKAQDTIKTTPTSATLEQVFADSTYQLTGVAVAPGGRLFTNYPYWLDTHSYSVAEVVNGQPVPYPDATWNSFKKGDNGQNKFVCVQSVVADDKGYLWVVDAAGIGLSSVYAHSNKVVKINLATNVVEKIYRFPENVAGANVYLNDIRIDNTNGFAYMTSSSGGGIVVLNIQTGTSRFVLGNSSTVKSDTSYHFSPNGKALLKADGTALTVNSDGIALTPDNQWLYFKPLTDNKLYRISTTLLRDFTTPFKTLDEKVEDLGKFVTTDGMIFDKAGNLYLGDLEQNSIIKITPDLTMHTLLQDNNNLRWPDSYSISEDGYLYISCSQIQYMPWFHQQDEIKRPFKIFRLKI</sequence>
<name>A0A1N7NHE5_9BACT</name>
<dbReference type="InterPro" id="IPR017996">
    <property type="entry name" value="MRJP/yellow-related"/>
</dbReference>
<keyword evidence="5" id="KW-1185">Reference proteome</keyword>
<dbReference type="GO" id="GO:0005576">
    <property type="term" value="C:extracellular region"/>
    <property type="evidence" value="ECO:0007669"/>
    <property type="project" value="UniProtKB-SubCell"/>
</dbReference>
<protein>
    <submittedName>
        <fullName evidence="4">Major royal jelly protein</fullName>
    </submittedName>
</protein>
<dbReference type="SUPFAM" id="SSF101898">
    <property type="entry name" value="NHL repeat"/>
    <property type="match status" value="1"/>
</dbReference>
<organism evidence="4 5">
    <name type="scientific">Filimonas lacunae</name>
    <dbReference type="NCBI Taxonomy" id="477680"/>
    <lineage>
        <taxon>Bacteria</taxon>
        <taxon>Pseudomonadati</taxon>
        <taxon>Bacteroidota</taxon>
        <taxon>Chitinophagia</taxon>
        <taxon>Chitinophagales</taxon>
        <taxon>Chitinophagaceae</taxon>
        <taxon>Filimonas</taxon>
    </lineage>
</organism>
<accession>A0A1N7NHE5</accession>
<dbReference type="PANTHER" id="PTHR10009">
    <property type="entry name" value="PROTEIN YELLOW-RELATED"/>
    <property type="match status" value="1"/>
</dbReference>
<dbReference type="PROSITE" id="PS51257">
    <property type="entry name" value="PROKAR_LIPOPROTEIN"/>
    <property type="match status" value="1"/>
</dbReference>
<dbReference type="OrthoDB" id="9797664at2"/>
<evidence type="ECO:0000256" key="1">
    <source>
        <dbReference type="ARBA" id="ARBA00004613"/>
    </source>
</evidence>
<dbReference type="Proteomes" id="UP000186917">
    <property type="component" value="Unassembled WGS sequence"/>
</dbReference>
<keyword evidence="3" id="KW-0732">Signal</keyword>
<dbReference type="PANTHER" id="PTHR10009:SF18">
    <property type="entry name" value="PROTEIN YELLOW-LIKE PROTEIN"/>
    <property type="match status" value="1"/>
</dbReference>
<dbReference type="EMBL" id="FTOR01000002">
    <property type="protein sequence ID" value="SIS97681.1"/>
    <property type="molecule type" value="Genomic_DNA"/>
</dbReference>
<comment type="subcellular location">
    <subcellularLocation>
        <location evidence="1">Secreted</location>
    </subcellularLocation>
</comment>